<keyword evidence="7" id="KW-0032">Aminotransferase</keyword>
<keyword evidence="7" id="KW-0808">Transferase</keyword>
<evidence type="ECO:0000259" key="6">
    <source>
        <dbReference type="Pfam" id="PF00155"/>
    </source>
</evidence>
<gene>
    <name evidence="7" type="primary">patB</name>
    <name evidence="8" type="ORF">LS73_007335</name>
    <name evidence="7" type="ORF">NCTC12714_00262</name>
</gene>
<dbReference type="Proteomes" id="UP000255139">
    <property type="component" value="Unassembled WGS sequence"/>
</dbReference>
<evidence type="ECO:0000313" key="8">
    <source>
        <dbReference type="EMBL" id="TLD99400.1"/>
    </source>
</evidence>
<evidence type="ECO:0000256" key="2">
    <source>
        <dbReference type="ARBA" id="ARBA00012224"/>
    </source>
</evidence>
<dbReference type="InterPro" id="IPR004839">
    <property type="entry name" value="Aminotransferase_I/II_large"/>
</dbReference>
<evidence type="ECO:0000313" key="9">
    <source>
        <dbReference type="Proteomes" id="UP000029922"/>
    </source>
</evidence>
<feature type="domain" description="Aminotransferase class I/classII large" evidence="6">
    <location>
        <begin position="54"/>
        <end position="381"/>
    </location>
</feature>
<sequence length="390" mass="44911">MQDFSESINRFDTCSLKWNVSNNELPMWVADMDFQVSSEISHALQKVLNHGVFGYTVVPELYYESIISWWQRRYDFVMQRQWLLFARGVIPSISCIIRHFSSAGDSILLQSPVYHIFYQCIKDNGRNILINDLFYSNGCYEIDFDDLEYKLANPRTKIFLLCSPHNPIGKTWDRDTLKRIGHLCAKHEVLVISDEIHCDITSPSIRYTPFASIDAICANNSITTLSAGKSFNIADLHSACLVIPNANIRKDMLKAMHKEHVHNANIFGLQACIAAYSHCEYWLESLINYIEENKLTLKTFVSNNIPYVHVVESDATYLAWIDFSMIPHKKAEDIDKFCDFLRNKTGLYVSNGLDFGNNGRGFLRLNLATSRKRVEDGLNRLKEGFRQFQS</sequence>
<evidence type="ECO:0000313" key="7">
    <source>
        <dbReference type="EMBL" id="STQ85477.1"/>
    </source>
</evidence>
<dbReference type="AlphaFoldDB" id="A0A099U0T5"/>
<reference evidence="7 10" key="2">
    <citation type="submission" date="2018-06" db="EMBL/GenBank/DDBJ databases">
        <authorList>
            <consortium name="Pathogen Informatics"/>
            <person name="Doyle S."/>
        </authorList>
    </citation>
    <scope>NUCLEOTIDE SEQUENCE [LARGE SCALE GENOMIC DNA]</scope>
    <source>
        <strain evidence="7 10">NCTC12714</strain>
    </source>
</reference>
<name>A0A099U0T5_9HELI</name>
<dbReference type="InterPro" id="IPR015422">
    <property type="entry name" value="PyrdxlP-dep_Trfase_small"/>
</dbReference>
<evidence type="ECO:0000256" key="1">
    <source>
        <dbReference type="ARBA" id="ARBA00001933"/>
    </source>
</evidence>
<keyword evidence="10" id="KW-1185">Reference proteome</keyword>
<dbReference type="InterPro" id="IPR015424">
    <property type="entry name" value="PyrdxlP-dep_Trfase"/>
</dbReference>
<comment type="cofactor">
    <cofactor evidence="1">
        <name>pyridoxal 5'-phosphate</name>
        <dbReference type="ChEBI" id="CHEBI:597326"/>
    </cofactor>
</comment>
<dbReference type="STRING" id="216.LS73_05470"/>
<comment type="similarity">
    <text evidence="5">Belongs to the class-II pyridoxal-phosphate-dependent aminotransferase family. MalY/PatB cystathionine beta-lyase subfamily.</text>
</comment>
<keyword evidence="3" id="KW-0663">Pyridoxal phosphate</keyword>
<accession>A0A099U0T5</accession>
<evidence type="ECO:0000256" key="3">
    <source>
        <dbReference type="ARBA" id="ARBA00022898"/>
    </source>
</evidence>
<reference evidence="8 9" key="1">
    <citation type="journal article" date="2014" name="Genome Announc.">
        <title>Draft genome sequences of eight enterohepatic helicobacter species isolated from both laboratory and wild rodents.</title>
        <authorList>
            <person name="Sheh A."/>
            <person name="Shen Z."/>
            <person name="Fox J.G."/>
        </authorList>
    </citation>
    <scope>NUCLEOTIDE SEQUENCE [LARGE SCALE GENOMIC DNA]</scope>
    <source>
        <strain evidence="8 9">ST1</strain>
    </source>
</reference>
<protein>
    <recommendedName>
        <fullName evidence="2">cysteine-S-conjugate beta-lyase</fullName>
        <ecNumber evidence="2">4.4.1.13</ecNumber>
    </recommendedName>
</protein>
<dbReference type="NCBIfam" id="TIGR04350">
    <property type="entry name" value="C_S_lyase_PatB"/>
    <property type="match status" value="1"/>
</dbReference>
<dbReference type="InterPro" id="IPR051798">
    <property type="entry name" value="Class-II_PLP-Dep_Aminotrans"/>
</dbReference>
<dbReference type="PANTHER" id="PTHR43525:SF1">
    <property type="entry name" value="PROTEIN MALY"/>
    <property type="match status" value="1"/>
</dbReference>
<dbReference type="OrthoDB" id="9803354at2"/>
<dbReference type="GO" id="GO:0047804">
    <property type="term" value="F:cysteine-S-conjugate beta-lyase activity"/>
    <property type="evidence" value="ECO:0007669"/>
    <property type="project" value="UniProtKB-EC"/>
</dbReference>
<dbReference type="InterPro" id="IPR027619">
    <property type="entry name" value="C-S_lyase_PatB-like"/>
</dbReference>
<keyword evidence="4 7" id="KW-0456">Lyase</keyword>
<organism evidence="7 10">
    <name type="scientific">Helicobacter muridarum</name>
    <dbReference type="NCBI Taxonomy" id="216"/>
    <lineage>
        <taxon>Bacteria</taxon>
        <taxon>Pseudomonadati</taxon>
        <taxon>Campylobacterota</taxon>
        <taxon>Epsilonproteobacteria</taxon>
        <taxon>Campylobacterales</taxon>
        <taxon>Helicobacteraceae</taxon>
        <taxon>Helicobacter</taxon>
    </lineage>
</organism>
<dbReference type="Proteomes" id="UP000029922">
    <property type="component" value="Unassembled WGS sequence"/>
</dbReference>
<dbReference type="GO" id="GO:0008483">
    <property type="term" value="F:transaminase activity"/>
    <property type="evidence" value="ECO:0007669"/>
    <property type="project" value="UniProtKB-KW"/>
</dbReference>
<proteinExistence type="inferred from homology"/>
<dbReference type="InterPro" id="IPR015421">
    <property type="entry name" value="PyrdxlP-dep_Trfase_major"/>
</dbReference>
<dbReference type="Pfam" id="PF00155">
    <property type="entry name" value="Aminotran_1_2"/>
    <property type="match status" value="1"/>
</dbReference>
<dbReference type="RefSeq" id="WP_034558009.1">
    <property type="nucleotide sequence ID" value="NZ_FZML01000001.1"/>
</dbReference>
<dbReference type="GO" id="GO:0030170">
    <property type="term" value="F:pyridoxal phosphate binding"/>
    <property type="evidence" value="ECO:0007669"/>
    <property type="project" value="InterPro"/>
</dbReference>
<dbReference type="EMBL" id="UGJE01000002">
    <property type="protein sequence ID" value="STQ85477.1"/>
    <property type="molecule type" value="Genomic_DNA"/>
</dbReference>
<evidence type="ECO:0000256" key="4">
    <source>
        <dbReference type="ARBA" id="ARBA00023239"/>
    </source>
</evidence>
<dbReference type="Gene3D" id="3.40.640.10">
    <property type="entry name" value="Type I PLP-dependent aspartate aminotransferase-like (Major domain)"/>
    <property type="match status" value="1"/>
</dbReference>
<evidence type="ECO:0000313" key="10">
    <source>
        <dbReference type="Proteomes" id="UP000255139"/>
    </source>
</evidence>
<dbReference type="EC" id="4.4.1.13" evidence="2"/>
<dbReference type="PANTHER" id="PTHR43525">
    <property type="entry name" value="PROTEIN MALY"/>
    <property type="match status" value="1"/>
</dbReference>
<dbReference type="EMBL" id="JRPD02000018">
    <property type="protein sequence ID" value="TLD99400.1"/>
    <property type="molecule type" value="Genomic_DNA"/>
</dbReference>
<evidence type="ECO:0000256" key="5">
    <source>
        <dbReference type="ARBA" id="ARBA00037974"/>
    </source>
</evidence>
<dbReference type="CDD" id="cd00609">
    <property type="entry name" value="AAT_like"/>
    <property type="match status" value="1"/>
</dbReference>
<dbReference type="SUPFAM" id="SSF53383">
    <property type="entry name" value="PLP-dependent transferases"/>
    <property type="match status" value="1"/>
</dbReference>
<dbReference type="Gene3D" id="3.90.1150.10">
    <property type="entry name" value="Aspartate Aminotransferase, domain 1"/>
    <property type="match status" value="1"/>
</dbReference>